<feature type="transmembrane region" description="Helical" evidence="1">
    <location>
        <begin position="20"/>
        <end position="38"/>
    </location>
</feature>
<organism evidence="2 3">
    <name type="scientific">Natrarchaeobaculum aegyptiacum</name>
    <dbReference type="NCBI Taxonomy" id="745377"/>
    <lineage>
        <taxon>Archaea</taxon>
        <taxon>Methanobacteriati</taxon>
        <taxon>Methanobacteriota</taxon>
        <taxon>Stenosarchaea group</taxon>
        <taxon>Halobacteria</taxon>
        <taxon>Halobacteriales</taxon>
        <taxon>Natrialbaceae</taxon>
        <taxon>Natrarchaeobaculum</taxon>
    </lineage>
</organism>
<keyword evidence="1" id="KW-0812">Transmembrane</keyword>
<feature type="transmembrane region" description="Helical" evidence="1">
    <location>
        <begin position="45"/>
        <end position="66"/>
    </location>
</feature>
<feature type="transmembrane region" description="Helical" evidence="1">
    <location>
        <begin position="179"/>
        <end position="201"/>
    </location>
</feature>
<protein>
    <submittedName>
        <fullName evidence="2">Uncharacterized protein</fullName>
    </submittedName>
</protein>
<keyword evidence="1" id="KW-0472">Membrane</keyword>
<dbReference type="OrthoDB" id="169315at2157"/>
<evidence type="ECO:0000313" key="2">
    <source>
        <dbReference type="EMBL" id="ARS90634.1"/>
    </source>
</evidence>
<evidence type="ECO:0000256" key="1">
    <source>
        <dbReference type="SAM" id="Phobius"/>
    </source>
</evidence>
<dbReference type="AlphaFoldDB" id="A0A2Z2HZR9"/>
<accession>A0A2Z2HZR9</accession>
<dbReference type="Pfam" id="PF20108">
    <property type="entry name" value="DUF6498"/>
    <property type="match status" value="1"/>
</dbReference>
<feature type="transmembrane region" description="Helical" evidence="1">
    <location>
        <begin position="127"/>
        <end position="147"/>
    </location>
</feature>
<feature type="transmembrane region" description="Helical" evidence="1">
    <location>
        <begin position="100"/>
        <end position="120"/>
    </location>
</feature>
<evidence type="ECO:0000313" key="3">
    <source>
        <dbReference type="Proteomes" id="UP000250088"/>
    </source>
</evidence>
<dbReference type="InterPro" id="IPR045466">
    <property type="entry name" value="DUF6498"/>
</dbReference>
<dbReference type="GeneID" id="32895104"/>
<keyword evidence="3" id="KW-1185">Reference proteome</keyword>
<keyword evidence="1" id="KW-1133">Transmembrane helix</keyword>
<name>A0A2Z2HZR9_9EURY</name>
<dbReference type="RefSeq" id="WP_086889007.1">
    <property type="nucleotide sequence ID" value="NZ_CP019893.1"/>
</dbReference>
<sequence length="238" mass="26718">MSKRVDETISDELGVSREYLSPIITHLFLVIGILFFNWEVGEIVLLYLIEIAVIHVLFVTVALFAAQPIEGHDGDKWQREPTPIRLIPFFPPVYDRNVGIFLKYMPFGFVYILPFMHAVVQLTNQSIPSLISPTVGLAILAICITQISRVWQQFLADQAYQNRSPAEAIKVGLWPIHELLVIVLFVFVPVTFVLVTAAFAVDGIESQTIVLLAYVIPIGVARGWLQNGGLTVTLPYER</sequence>
<gene>
    <name evidence="2" type="ORF">B1756_13465</name>
</gene>
<dbReference type="Proteomes" id="UP000250088">
    <property type="component" value="Chromosome"/>
</dbReference>
<dbReference type="EMBL" id="CP019893">
    <property type="protein sequence ID" value="ARS90634.1"/>
    <property type="molecule type" value="Genomic_DNA"/>
</dbReference>
<reference evidence="3" key="1">
    <citation type="submission" date="2017-02" db="EMBL/GenBank/DDBJ databases">
        <title>Natronthermophilus aegyptiacus gen. nov.,sp. nov., an aerobic, extremely halophilic alkalithermophilic archaeon isolated from the athalassohaline Wadi An Natrun, Egypt.</title>
        <authorList>
            <person name="Zhao B."/>
        </authorList>
    </citation>
    <scope>NUCLEOTIDE SEQUENCE [LARGE SCALE GENOMIC DNA]</scope>
    <source>
        <strain evidence="3">JW/NM-HA 15</strain>
    </source>
</reference>
<dbReference type="KEGG" id="naj:B1756_13465"/>
<feature type="transmembrane region" description="Helical" evidence="1">
    <location>
        <begin position="208"/>
        <end position="225"/>
    </location>
</feature>
<proteinExistence type="predicted"/>